<evidence type="ECO:0000256" key="2">
    <source>
        <dbReference type="ARBA" id="ARBA00022598"/>
    </source>
</evidence>
<keyword evidence="3 8" id="KW-0479">Metal-binding</keyword>
<evidence type="ECO:0000256" key="7">
    <source>
        <dbReference type="ARBA" id="ARBA00047746"/>
    </source>
</evidence>
<accession>A0A0C3CBX7</accession>
<reference evidence="10" key="2">
    <citation type="submission" date="2015-01" db="EMBL/GenBank/DDBJ databases">
        <title>Evolutionary Origins and Diversification of the Mycorrhizal Mutualists.</title>
        <authorList>
            <consortium name="DOE Joint Genome Institute"/>
            <consortium name="Mycorrhizal Genomics Consortium"/>
            <person name="Kohler A."/>
            <person name="Kuo A."/>
            <person name="Nagy L.G."/>
            <person name="Floudas D."/>
            <person name="Copeland A."/>
            <person name="Barry K.W."/>
            <person name="Cichocki N."/>
            <person name="Veneault-Fourrey C."/>
            <person name="LaButti K."/>
            <person name="Lindquist E.A."/>
            <person name="Lipzen A."/>
            <person name="Lundell T."/>
            <person name="Morin E."/>
            <person name="Murat C."/>
            <person name="Riley R."/>
            <person name="Ohm R."/>
            <person name="Sun H."/>
            <person name="Tunlid A."/>
            <person name="Henrissat B."/>
            <person name="Grigoriev I.V."/>
            <person name="Hibbett D.S."/>
            <person name="Martin F."/>
        </authorList>
    </citation>
    <scope>NUCLEOTIDE SEQUENCE [LARGE SCALE GENOMIC DNA]</scope>
    <source>
        <strain evidence="10">F 1598</strain>
    </source>
</reference>
<dbReference type="GO" id="GO:0046872">
    <property type="term" value="F:metal ion binding"/>
    <property type="evidence" value="ECO:0007669"/>
    <property type="project" value="UniProtKB-KW"/>
</dbReference>
<organism evidence="9 10">
    <name type="scientific">Piloderma croceum (strain F 1598)</name>
    <dbReference type="NCBI Taxonomy" id="765440"/>
    <lineage>
        <taxon>Eukaryota</taxon>
        <taxon>Fungi</taxon>
        <taxon>Dikarya</taxon>
        <taxon>Basidiomycota</taxon>
        <taxon>Agaricomycotina</taxon>
        <taxon>Agaricomycetes</taxon>
        <taxon>Agaricomycetidae</taxon>
        <taxon>Atheliales</taxon>
        <taxon>Atheliaceae</taxon>
        <taxon>Piloderma</taxon>
    </lineage>
</organism>
<dbReference type="SUPFAM" id="SSF103365">
    <property type="entry name" value="Hypothetical protein PH1602"/>
    <property type="match status" value="1"/>
</dbReference>
<dbReference type="GO" id="GO:0006396">
    <property type="term" value="P:RNA processing"/>
    <property type="evidence" value="ECO:0007669"/>
    <property type="project" value="InterPro"/>
</dbReference>
<dbReference type="Proteomes" id="UP000054166">
    <property type="component" value="Unassembled WGS sequence"/>
</dbReference>
<dbReference type="GO" id="GO:0005525">
    <property type="term" value="F:GTP binding"/>
    <property type="evidence" value="ECO:0007669"/>
    <property type="project" value="UniProtKB-KW"/>
</dbReference>
<dbReference type="GO" id="GO:0170057">
    <property type="term" value="F:RNA ligase (GTP) activity"/>
    <property type="evidence" value="ECO:0007669"/>
    <property type="project" value="UniProtKB-EC"/>
</dbReference>
<evidence type="ECO:0000256" key="1">
    <source>
        <dbReference type="ARBA" id="ARBA00012726"/>
    </source>
</evidence>
<keyword evidence="6 8" id="KW-0464">Manganese</keyword>
<dbReference type="InParanoid" id="A0A0C3CBX7"/>
<evidence type="ECO:0000313" key="10">
    <source>
        <dbReference type="Proteomes" id="UP000054166"/>
    </source>
</evidence>
<evidence type="ECO:0000256" key="5">
    <source>
        <dbReference type="ARBA" id="ARBA00023134"/>
    </source>
</evidence>
<dbReference type="PANTHER" id="PTHR11118:SF1">
    <property type="entry name" value="RNA-SPLICING LIGASE RTCB HOMOLOG"/>
    <property type="match status" value="1"/>
</dbReference>
<reference evidence="9 10" key="1">
    <citation type="submission" date="2014-04" db="EMBL/GenBank/DDBJ databases">
        <authorList>
            <consortium name="DOE Joint Genome Institute"/>
            <person name="Kuo A."/>
            <person name="Tarkka M."/>
            <person name="Buscot F."/>
            <person name="Kohler A."/>
            <person name="Nagy L.G."/>
            <person name="Floudas D."/>
            <person name="Copeland A."/>
            <person name="Barry K.W."/>
            <person name="Cichocki N."/>
            <person name="Veneault-Fourrey C."/>
            <person name="LaButti K."/>
            <person name="Lindquist E.A."/>
            <person name="Lipzen A."/>
            <person name="Lundell T."/>
            <person name="Morin E."/>
            <person name="Murat C."/>
            <person name="Sun H."/>
            <person name="Tunlid A."/>
            <person name="Henrissat B."/>
            <person name="Grigoriev I.V."/>
            <person name="Hibbett D.S."/>
            <person name="Martin F."/>
            <person name="Nordberg H.P."/>
            <person name="Cantor M.N."/>
            <person name="Hua S.X."/>
        </authorList>
    </citation>
    <scope>NUCLEOTIDE SEQUENCE [LARGE SCALE GENOMIC DNA]</scope>
    <source>
        <strain evidence="9 10">F 1598</strain>
    </source>
</reference>
<keyword evidence="10" id="KW-1185">Reference proteome</keyword>
<dbReference type="GO" id="GO:0003972">
    <property type="term" value="F:RNA ligase (ATP) activity"/>
    <property type="evidence" value="ECO:0007669"/>
    <property type="project" value="TreeGrafter"/>
</dbReference>
<gene>
    <name evidence="9" type="ORF">PILCRDRAFT_302831</name>
</gene>
<sequence length="229" mass="24499">MPSRTITVILNANHAKKCAFLLRSLEAPNEAILREARNKFRVKGLSQIYFRGGLLLEPDADLGEMTWVQQVWVSKGEPYSGPPAIPAQSGVSGEVRIIAEKSFVDDQAIKQLEQVAALPGVHIAVGMPDLHPGNRFPIGCVIAADGIYPAMIGSDVGCGIALYPLLPPSKTSPNPIKLASRLKGLDAPWSGSIAAWLLNYGITRHSPFDEGSLGTVGGGNHFCEVKTHL</sequence>
<dbReference type="InterPro" id="IPR001233">
    <property type="entry name" value="RtcB"/>
</dbReference>
<evidence type="ECO:0000256" key="3">
    <source>
        <dbReference type="ARBA" id="ARBA00022723"/>
    </source>
</evidence>
<keyword evidence="5" id="KW-0342">GTP-binding</keyword>
<name>A0A0C3CBX7_PILCF</name>
<evidence type="ECO:0000256" key="6">
    <source>
        <dbReference type="ARBA" id="ARBA00023211"/>
    </source>
</evidence>
<evidence type="ECO:0000256" key="8">
    <source>
        <dbReference type="PIRSR" id="PIRSR601233-3"/>
    </source>
</evidence>
<dbReference type="STRING" id="765440.A0A0C3CBX7"/>
<dbReference type="EC" id="6.5.1.8" evidence="1"/>
<dbReference type="AlphaFoldDB" id="A0A0C3CBX7"/>
<dbReference type="HOGENOM" id="CLU_1210228_0_0_1"/>
<dbReference type="OrthoDB" id="10249697at2759"/>
<evidence type="ECO:0000256" key="4">
    <source>
        <dbReference type="ARBA" id="ARBA00022741"/>
    </source>
</evidence>
<dbReference type="Gene3D" id="3.90.1860.10">
    <property type="entry name" value="tRNA-splicing ligase RtcB"/>
    <property type="match status" value="1"/>
</dbReference>
<feature type="binding site" evidence="8">
    <location>
        <position position="155"/>
    </location>
    <ligand>
        <name>Mn(2+)</name>
        <dbReference type="ChEBI" id="CHEBI:29035"/>
        <label>1</label>
    </ligand>
</feature>
<dbReference type="Pfam" id="PF01139">
    <property type="entry name" value="RtcB"/>
    <property type="match status" value="1"/>
</dbReference>
<keyword evidence="4" id="KW-0547">Nucleotide-binding</keyword>
<dbReference type="EMBL" id="KN832980">
    <property type="protein sequence ID" value="KIM87172.1"/>
    <property type="molecule type" value="Genomic_DNA"/>
</dbReference>
<evidence type="ECO:0000313" key="9">
    <source>
        <dbReference type="EMBL" id="KIM87172.1"/>
    </source>
</evidence>
<proteinExistence type="predicted"/>
<dbReference type="PANTHER" id="PTHR11118">
    <property type="entry name" value="RNA-SPLICING LIGASE RTCB HOMOLOG"/>
    <property type="match status" value="1"/>
</dbReference>
<comment type="catalytic activity">
    <reaction evidence="7">
        <text>a 3'-end 3'-phospho-ribonucleotide-RNA + a 5'-end dephospho-ribonucleoside-RNA + GTP = a ribonucleotidyl-ribonucleotide-RNA + GMP + diphosphate</text>
        <dbReference type="Rhea" id="RHEA:68076"/>
        <dbReference type="Rhea" id="RHEA-COMP:10463"/>
        <dbReference type="Rhea" id="RHEA-COMP:13936"/>
        <dbReference type="Rhea" id="RHEA-COMP:17355"/>
        <dbReference type="ChEBI" id="CHEBI:33019"/>
        <dbReference type="ChEBI" id="CHEBI:37565"/>
        <dbReference type="ChEBI" id="CHEBI:58115"/>
        <dbReference type="ChEBI" id="CHEBI:83062"/>
        <dbReference type="ChEBI" id="CHEBI:138284"/>
        <dbReference type="ChEBI" id="CHEBI:173118"/>
        <dbReference type="EC" id="6.5.1.8"/>
    </reaction>
</comment>
<dbReference type="InterPro" id="IPR036025">
    <property type="entry name" value="RtcB-like_sf"/>
</dbReference>
<comment type="cofactor">
    <cofactor evidence="8">
        <name>Mn(2+)</name>
        <dbReference type="ChEBI" id="CHEBI:29035"/>
    </cofactor>
    <text evidence="8">Binds 2 manganese ions per subunit.</text>
</comment>
<protein>
    <recommendedName>
        <fullName evidence="1">3'-phosphate/5'-hydroxy nucleic acid ligase</fullName>
        <ecNumber evidence="1">6.5.1.8</ecNumber>
    </recommendedName>
</protein>
<keyword evidence="2" id="KW-0436">Ligase</keyword>